<comment type="caution">
    <text evidence="2">The sequence shown here is derived from an EMBL/GenBank/DDBJ whole genome shotgun (WGS) entry which is preliminary data.</text>
</comment>
<evidence type="ECO:0000256" key="1">
    <source>
        <dbReference type="SAM" id="MobiDB-lite"/>
    </source>
</evidence>
<name>A0A0B0N487_GOSAR</name>
<dbReference type="Proteomes" id="UP000032142">
    <property type="component" value="Unassembled WGS sequence"/>
</dbReference>
<feature type="region of interest" description="Disordered" evidence="1">
    <location>
        <begin position="174"/>
        <end position="218"/>
    </location>
</feature>
<sequence>MEESDKRIGNGGETSSRVSADSPSWLFASRQRFAIQLRPGETTIVSWKRLVKDAQNTSPPLTAPKTEDSMDECFQDSKSTVKQNGLLVNSEKLECINEPVLSVAQQSRKRTKNMAKSQGEKVDGHLPSKHVKVEQGRLNFAATNSLLQEESSVLLQSLADISQHDQKLHKMLNSSVRSSIKKPANIGTKSEHSSQTGISNDDDASISPQNSKDADNYNNVTIHPSNIGNYTNSVATHQNYLEKNYSKQLESPLSELMIDENEEGISAKVEQRERRAAFGELPDLNLPVYPVQPEVSNCISKFQQHTRT</sequence>
<feature type="region of interest" description="Disordered" evidence="1">
    <location>
        <begin position="1"/>
        <end position="22"/>
    </location>
</feature>
<evidence type="ECO:0000313" key="3">
    <source>
        <dbReference type="Proteomes" id="UP000032142"/>
    </source>
</evidence>
<dbReference type="AlphaFoldDB" id="A0A0B0N487"/>
<keyword evidence="3" id="KW-1185">Reference proteome</keyword>
<feature type="compositionally biased region" description="Polar residues" evidence="1">
    <location>
        <begin position="206"/>
        <end position="218"/>
    </location>
</feature>
<dbReference type="EMBL" id="JRRC01457318">
    <property type="protein sequence ID" value="KHG06664.1"/>
    <property type="molecule type" value="Genomic_DNA"/>
</dbReference>
<feature type="compositionally biased region" description="Polar residues" evidence="1">
    <location>
        <begin position="13"/>
        <end position="22"/>
    </location>
</feature>
<evidence type="ECO:0000313" key="2">
    <source>
        <dbReference type="EMBL" id="KHG06664.1"/>
    </source>
</evidence>
<organism evidence="2 3">
    <name type="scientific">Gossypium arboreum</name>
    <name type="common">Tree cotton</name>
    <name type="synonym">Gossypium nanking</name>
    <dbReference type="NCBI Taxonomy" id="29729"/>
    <lineage>
        <taxon>Eukaryota</taxon>
        <taxon>Viridiplantae</taxon>
        <taxon>Streptophyta</taxon>
        <taxon>Embryophyta</taxon>
        <taxon>Tracheophyta</taxon>
        <taxon>Spermatophyta</taxon>
        <taxon>Magnoliopsida</taxon>
        <taxon>eudicotyledons</taxon>
        <taxon>Gunneridae</taxon>
        <taxon>Pentapetalae</taxon>
        <taxon>rosids</taxon>
        <taxon>malvids</taxon>
        <taxon>Malvales</taxon>
        <taxon>Malvaceae</taxon>
        <taxon>Malvoideae</taxon>
        <taxon>Gossypium</taxon>
    </lineage>
</organism>
<protein>
    <submittedName>
        <fullName evidence="2">Autophagy-related protein 18</fullName>
    </submittedName>
</protein>
<gene>
    <name evidence="2" type="ORF">F383_07545</name>
</gene>
<accession>A0A0B0N487</accession>
<proteinExistence type="predicted"/>
<reference evidence="3" key="1">
    <citation type="submission" date="2014-09" db="EMBL/GenBank/DDBJ databases">
        <authorList>
            <person name="Mudge J."/>
            <person name="Ramaraj T."/>
            <person name="Lindquist I.E."/>
            <person name="Bharti A.K."/>
            <person name="Sundararajan A."/>
            <person name="Cameron C.T."/>
            <person name="Woodward J.E."/>
            <person name="May G.D."/>
            <person name="Brubaker C."/>
            <person name="Broadhvest J."/>
            <person name="Wilkins T.A."/>
        </authorList>
    </citation>
    <scope>NUCLEOTIDE SEQUENCE</scope>
    <source>
        <strain evidence="3">cv. AKA8401</strain>
    </source>
</reference>
<dbReference type="OrthoDB" id="68076at2759"/>
<dbReference type="KEGG" id="gab:108470944"/>